<evidence type="ECO:0000256" key="4">
    <source>
        <dbReference type="SAM" id="MobiDB-lite"/>
    </source>
</evidence>
<dbReference type="Pfam" id="PF13426">
    <property type="entry name" value="PAS_9"/>
    <property type="match status" value="1"/>
</dbReference>
<dbReference type="Gene3D" id="1.20.5.170">
    <property type="match status" value="1"/>
</dbReference>
<dbReference type="PROSITE" id="PS50113">
    <property type="entry name" value="PAC"/>
    <property type="match status" value="1"/>
</dbReference>
<feature type="domain" description="BZIP" evidence="7">
    <location>
        <begin position="139"/>
        <end position="187"/>
    </location>
</feature>
<feature type="region of interest" description="Disordered" evidence="4">
    <location>
        <begin position="127"/>
        <end position="156"/>
    </location>
</feature>
<organism evidence="8">
    <name type="scientific">Dictyopteris undulata</name>
    <dbReference type="NCBI Taxonomy" id="156997"/>
    <lineage>
        <taxon>Eukaryota</taxon>
        <taxon>Sar</taxon>
        <taxon>Stramenopiles</taxon>
        <taxon>Ochrophyta</taxon>
        <taxon>PX clade</taxon>
        <taxon>Phaeophyceae</taxon>
        <taxon>Dictyotales</taxon>
        <taxon>Dictyotaceae</taxon>
        <taxon>Dictyopteris</taxon>
    </lineage>
</organism>
<proteinExistence type="evidence at transcript level"/>
<dbReference type="NCBIfam" id="TIGR00229">
    <property type="entry name" value="sensory_box"/>
    <property type="match status" value="1"/>
</dbReference>
<keyword evidence="1" id="KW-0285">Flavoprotein</keyword>
<dbReference type="PANTHER" id="PTHR47429:SF2">
    <property type="entry name" value="PROTEIN TWIN LOV 1"/>
    <property type="match status" value="1"/>
</dbReference>
<protein>
    <submittedName>
        <fullName evidence="8">Putative LOV domain-containing protein</fullName>
    </submittedName>
</protein>
<dbReference type="AlphaFoldDB" id="A0A126WZ27"/>
<keyword evidence="3" id="KW-0157">Chromophore</keyword>
<keyword evidence="2" id="KW-0288">FMN</keyword>
<dbReference type="PROSITE" id="PS50112">
    <property type="entry name" value="PAS"/>
    <property type="match status" value="1"/>
</dbReference>
<dbReference type="SUPFAM" id="SSF55785">
    <property type="entry name" value="PYP-like sensor domain (PAS domain)"/>
    <property type="match status" value="1"/>
</dbReference>
<dbReference type="SUPFAM" id="SSF57959">
    <property type="entry name" value="Leucine zipper domain"/>
    <property type="match status" value="1"/>
</dbReference>
<evidence type="ECO:0000259" key="7">
    <source>
        <dbReference type="PROSITE" id="PS50217"/>
    </source>
</evidence>
<dbReference type="GO" id="GO:0003700">
    <property type="term" value="F:DNA-binding transcription factor activity"/>
    <property type="evidence" value="ECO:0007669"/>
    <property type="project" value="InterPro"/>
</dbReference>
<accession>A0A126WZ27</accession>
<dbReference type="InterPro" id="IPR035965">
    <property type="entry name" value="PAS-like_dom_sf"/>
</dbReference>
<evidence type="ECO:0000256" key="2">
    <source>
        <dbReference type="ARBA" id="ARBA00022643"/>
    </source>
</evidence>
<feature type="compositionally biased region" description="Basic and acidic residues" evidence="4">
    <location>
        <begin position="141"/>
        <end position="150"/>
    </location>
</feature>
<dbReference type="InterPro" id="IPR004827">
    <property type="entry name" value="bZIP"/>
</dbReference>
<dbReference type="Gene3D" id="3.30.450.20">
    <property type="entry name" value="PAS domain"/>
    <property type="match status" value="1"/>
</dbReference>
<dbReference type="PROSITE" id="PS50217">
    <property type="entry name" value="BZIP"/>
    <property type="match status" value="1"/>
</dbReference>
<dbReference type="CDD" id="cd00130">
    <property type="entry name" value="PAS"/>
    <property type="match status" value="1"/>
</dbReference>
<evidence type="ECO:0000256" key="3">
    <source>
        <dbReference type="ARBA" id="ARBA00022991"/>
    </source>
</evidence>
<name>A0A126WZ27_9PHAE</name>
<dbReference type="InterPro" id="IPR046347">
    <property type="entry name" value="bZIP_sf"/>
</dbReference>
<evidence type="ECO:0000313" key="8">
    <source>
        <dbReference type="EMBL" id="AML77773.1"/>
    </source>
</evidence>
<dbReference type="PANTHER" id="PTHR47429">
    <property type="entry name" value="PROTEIN TWIN LOV 1"/>
    <property type="match status" value="1"/>
</dbReference>
<dbReference type="CDD" id="cd14809">
    <property type="entry name" value="bZIP_AUREO-like"/>
    <property type="match status" value="1"/>
</dbReference>
<dbReference type="GO" id="GO:0005634">
    <property type="term" value="C:nucleus"/>
    <property type="evidence" value="ECO:0007669"/>
    <property type="project" value="TreeGrafter"/>
</dbReference>
<feature type="domain" description="PAS" evidence="5">
    <location>
        <begin position="261"/>
        <end position="286"/>
    </location>
</feature>
<evidence type="ECO:0000259" key="5">
    <source>
        <dbReference type="PROSITE" id="PS50112"/>
    </source>
</evidence>
<evidence type="ECO:0000256" key="1">
    <source>
        <dbReference type="ARBA" id="ARBA00022630"/>
    </source>
</evidence>
<sequence length="384" mass="42188">MSELQLVPPVFGPAGPLVNKAVDLDDVFAGYFAFGDQDGCQLGGKEMAQDSSEGGVEGPALDVEGFGSLGTDVNAGIGLEPRPPSHTFTGGRRGIGIGIGVAAGAAGANRGVKRELSETRLGGSFPFGVGEAAGRSMSEQQKLERRERNREHAKRSRIRKKFMLECLQEQLLAMRKQNMALRQIVKENMPNEAAAVFEKCINEKALVLSGKGTASAQPIPSDDEEESRESNCLLLEPDFQLMQALMESQQNFTISDPSMPDNPIVYASQGFLNLTGYTMQNVIGRNCRFLQGQGTDPRAIDIIRRGVAEGRDTSVCLMNYKADGTPFWNQFFVAALRDENEKIVNFVGVQCEVKEETQDAFRERLRKIPLPEELMRDENEDEDM</sequence>
<feature type="domain" description="PAC" evidence="6">
    <location>
        <begin position="311"/>
        <end position="365"/>
    </location>
</feature>
<dbReference type="FunFam" id="3.30.450.20:FF:000135">
    <property type="entry name" value="Ptaureo1a lov2 domain"/>
    <property type="match status" value="1"/>
</dbReference>
<dbReference type="InterPro" id="IPR001610">
    <property type="entry name" value="PAC"/>
</dbReference>
<dbReference type="SMART" id="SM00086">
    <property type="entry name" value="PAC"/>
    <property type="match status" value="1"/>
</dbReference>
<dbReference type="Pfam" id="PF07716">
    <property type="entry name" value="bZIP_2"/>
    <property type="match status" value="1"/>
</dbReference>
<dbReference type="EMBL" id="KU699892">
    <property type="protein sequence ID" value="AML77773.1"/>
    <property type="molecule type" value="mRNA"/>
</dbReference>
<evidence type="ECO:0000259" key="6">
    <source>
        <dbReference type="PROSITE" id="PS50113"/>
    </source>
</evidence>
<reference evidence="8" key="1">
    <citation type="journal article" date="2016" name="Proc. Natl. Acad. Sci. U.S.A.">
        <title>Functional and topological diversity of LOV domain photoreceptors.</title>
        <authorList>
            <person name="Glantz S.T."/>
            <person name="Carpenter E.J."/>
            <person name="Melkonian M."/>
            <person name="Gardner K.H."/>
            <person name="Boyden E.S."/>
            <person name="Wong G.K."/>
            <person name="Chow B.Y."/>
        </authorList>
    </citation>
    <scope>NUCLEOTIDE SEQUENCE</scope>
    <source>
        <strain evidence="8">LIRF_2015185</strain>
    </source>
</reference>
<dbReference type="InterPro" id="IPR000014">
    <property type="entry name" value="PAS"/>
</dbReference>
<dbReference type="InterPro" id="IPR000700">
    <property type="entry name" value="PAS-assoc_C"/>
</dbReference>